<proteinExistence type="inferred from homology"/>
<dbReference type="PIRSF" id="PIRSF005690">
    <property type="entry name" value="GerBA"/>
    <property type="match status" value="1"/>
</dbReference>
<dbReference type="EMBL" id="JBHUME010000009">
    <property type="protein sequence ID" value="MFD2613795.1"/>
    <property type="molecule type" value="Genomic_DNA"/>
</dbReference>
<keyword evidence="2 4" id="KW-0472">Membrane</keyword>
<evidence type="ECO:0000313" key="5">
    <source>
        <dbReference type="EMBL" id="MFD2613795.1"/>
    </source>
</evidence>
<evidence type="ECO:0000313" key="6">
    <source>
        <dbReference type="Proteomes" id="UP001597541"/>
    </source>
</evidence>
<dbReference type="InterPro" id="IPR004995">
    <property type="entry name" value="Spore_Ger"/>
</dbReference>
<gene>
    <name evidence="5" type="ORF">ACFSUF_15370</name>
</gene>
<organism evidence="5 6">
    <name type="scientific">Paenibacillus gansuensis</name>
    <dbReference type="NCBI Taxonomy" id="306542"/>
    <lineage>
        <taxon>Bacteria</taxon>
        <taxon>Bacillati</taxon>
        <taxon>Bacillota</taxon>
        <taxon>Bacilli</taxon>
        <taxon>Bacillales</taxon>
        <taxon>Paenibacillaceae</taxon>
        <taxon>Paenibacillus</taxon>
    </lineage>
</organism>
<feature type="transmembrane region" description="Helical" evidence="4">
    <location>
        <begin position="438"/>
        <end position="458"/>
    </location>
</feature>
<feature type="region of interest" description="Disordered" evidence="3">
    <location>
        <begin position="512"/>
        <end position="550"/>
    </location>
</feature>
<name>A0ABW5PGB3_9BACL</name>
<comment type="similarity">
    <text evidence="1">Belongs to the GerABKA family.</text>
</comment>
<dbReference type="RefSeq" id="WP_377603967.1">
    <property type="nucleotide sequence ID" value="NZ_JBHUME010000009.1"/>
</dbReference>
<evidence type="ECO:0000256" key="2">
    <source>
        <dbReference type="ARBA" id="ARBA00023136"/>
    </source>
</evidence>
<feature type="transmembrane region" description="Helical" evidence="4">
    <location>
        <begin position="342"/>
        <end position="364"/>
    </location>
</feature>
<evidence type="ECO:0000256" key="4">
    <source>
        <dbReference type="SAM" id="Phobius"/>
    </source>
</evidence>
<reference evidence="6" key="1">
    <citation type="journal article" date="2019" name="Int. J. Syst. Evol. Microbiol.">
        <title>The Global Catalogue of Microorganisms (GCM) 10K type strain sequencing project: providing services to taxonomists for standard genome sequencing and annotation.</title>
        <authorList>
            <consortium name="The Broad Institute Genomics Platform"/>
            <consortium name="The Broad Institute Genome Sequencing Center for Infectious Disease"/>
            <person name="Wu L."/>
            <person name="Ma J."/>
        </authorList>
    </citation>
    <scope>NUCLEOTIDE SEQUENCE [LARGE SCALE GENOMIC DNA]</scope>
    <source>
        <strain evidence="6">KCTC 3950</strain>
    </source>
</reference>
<dbReference type="Pfam" id="PF03323">
    <property type="entry name" value="GerA"/>
    <property type="match status" value="1"/>
</dbReference>
<sequence length="550" mass="60948">MLINRRQKNKRKKSEEKLEALQYEFVTDLKDTPFSASLEDNKKQLEQLFKDSSDFVVLEFEIEESVKALAVFIDGLVNSQEVNEALQALMILEGQAQTAKKLARTSIPSGQMKISDNYADVLLGILGGDTAILLEGEREVILLGLRGPSTRSIAEPETESVVRGPREGFIENLRTNTSMLRRKLRTPHLKMKPFVLGKQTNTNIVISYMDQIADPAIVEEVERRLHKIEIDAILESAYVEELIQDSTYSPFPQIQITERPDTVAASLLEGRVAIFVDGTPFVLIVPTVFWQYMQASEDYYERFWVTSIIRVLRYILLLLSLTTPALYVAITTFHQDLIPTSLMLSIAAAREAIPFPAVIEALLMEIIFESLREAGVRLPKAVGSALGILGALVIGQAAVTAGIVSAPVVIVVSLTGIASFAIPRYNAAIAVRLLRFPIMFLGAIFGIYGILLGLFILLGHLANLRSFGIPYLAPAAPLTLRDMKDTIIRAPIHMMHKRPKFMPHSNDRRVSAGFKQELNEQSGQKGADLGHTEDTAQNQGGEAHEDNKNG</sequence>
<accession>A0ABW5PGB3</accession>
<keyword evidence="6" id="KW-1185">Reference proteome</keyword>
<keyword evidence="4" id="KW-1133">Transmembrane helix</keyword>
<dbReference type="Proteomes" id="UP001597541">
    <property type="component" value="Unassembled WGS sequence"/>
</dbReference>
<feature type="transmembrane region" description="Helical" evidence="4">
    <location>
        <begin position="311"/>
        <end position="330"/>
    </location>
</feature>
<feature type="transmembrane region" description="Helical" evidence="4">
    <location>
        <begin position="385"/>
        <end position="418"/>
    </location>
</feature>
<dbReference type="InterPro" id="IPR050768">
    <property type="entry name" value="UPF0353/GerABKA_families"/>
</dbReference>
<evidence type="ECO:0000256" key="3">
    <source>
        <dbReference type="SAM" id="MobiDB-lite"/>
    </source>
</evidence>
<protein>
    <submittedName>
        <fullName evidence="5">Spore germination protein</fullName>
    </submittedName>
</protein>
<keyword evidence="4" id="KW-0812">Transmembrane</keyword>
<evidence type="ECO:0000256" key="1">
    <source>
        <dbReference type="ARBA" id="ARBA00005278"/>
    </source>
</evidence>
<dbReference type="PANTHER" id="PTHR22550">
    <property type="entry name" value="SPORE GERMINATION PROTEIN"/>
    <property type="match status" value="1"/>
</dbReference>
<dbReference type="PANTHER" id="PTHR22550:SF5">
    <property type="entry name" value="LEUCINE ZIPPER PROTEIN 4"/>
    <property type="match status" value="1"/>
</dbReference>
<comment type="caution">
    <text evidence="5">The sequence shown here is derived from an EMBL/GenBank/DDBJ whole genome shotgun (WGS) entry which is preliminary data.</text>
</comment>